<keyword evidence="2" id="KW-0238">DNA-binding</keyword>
<dbReference type="Pfam" id="PF12833">
    <property type="entry name" value="HTH_18"/>
    <property type="match status" value="1"/>
</dbReference>
<dbReference type="InterPro" id="IPR018060">
    <property type="entry name" value="HTH_AraC"/>
</dbReference>
<keyword evidence="6" id="KW-1185">Reference proteome</keyword>
<reference evidence="5" key="1">
    <citation type="submission" date="2022-05" db="EMBL/GenBank/DDBJ databases">
        <title>An RpoN-dependent PEP-CTERM gene is involved in floc formation of an Aquincola tertiaricarbonis strain.</title>
        <authorList>
            <person name="Qiu D."/>
            <person name="Xia M."/>
        </authorList>
    </citation>
    <scope>NUCLEOTIDE SEQUENCE</scope>
    <source>
        <strain evidence="5">RN12</strain>
    </source>
</reference>
<dbReference type="Gene3D" id="1.10.10.60">
    <property type="entry name" value="Homeodomain-like"/>
    <property type="match status" value="1"/>
</dbReference>
<dbReference type="InterPro" id="IPR009057">
    <property type="entry name" value="Homeodomain-like_sf"/>
</dbReference>
<sequence>MRALPSIPAPPARRPERIGYADLPVWVPGEILCASDDLHWQGVSQRTYRYRGQDVEIPPLDCFLIVQYEDGFTPMRRQFDGRWTRTSCAAGLFSLMTESADSHWHWTEDIVVSHVYLTNDLLCRLASEMEGRPVDEVRLHDVLSGADPIVTQMTHLLRQEATTASVGCSLYAEALSTQLGIHLLRHYAAFRFKQAPRDERLHPVQARRLQEYVDAHLCEPISLEQLARVAGVGVCALGRLLRSSWGTTAHRYVIDRRVERARQLLHHGNLPLKAVAAATGFADQAHMTRTLKARLGRTPGELRRGH</sequence>
<dbReference type="EMBL" id="CP097635">
    <property type="protein sequence ID" value="URI05822.1"/>
    <property type="molecule type" value="Genomic_DNA"/>
</dbReference>
<keyword evidence="1" id="KW-0805">Transcription regulation</keyword>
<evidence type="ECO:0000259" key="4">
    <source>
        <dbReference type="PROSITE" id="PS01124"/>
    </source>
</evidence>
<evidence type="ECO:0000313" key="6">
    <source>
        <dbReference type="Proteomes" id="UP001056201"/>
    </source>
</evidence>
<dbReference type="PANTHER" id="PTHR46796">
    <property type="entry name" value="HTH-TYPE TRANSCRIPTIONAL ACTIVATOR RHAS-RELATED"/>
    <property type="match status" value="1"/>
</dbReference>
<evidence type="ECO:0000256" key="3">
    <source>
        <dbReference type="ARBA" id="ARBA00023163"/>
    </source>
</evidence>
<gene>
    <name evidence="5" type="ORF">MW290_07655</name>
</gene>
<dbReference type="PANTHER" id="PTHR46796:SF6">
    <property type="entry name" value="ARAC SUBFAMILY"/>
    <property type="match status" value="1"/>
</dbReference>
<dbReference type="SUPFAM" id="SSF46689">
    <property type="entry name" value="Homeodomain-like"/>
    <property type="match status" value="2"/>
</dbReference>
<evidence type="ECO:0000313" key="5">
    <source>
        <dbReference type="EMBL" id="URI05822.1"/>
    </source>
</evidence>
<organism evidence="5 6">
    <name type="scientific">Aquincola tertiaricarbonis</name>
    <dbReference type="NCBI Taxonomy" id="391953"/>
    <lineage>
        <taxon>Bacteria</taxon>
        <taxon>Pseudomonadati</taxon>
        <taxon>Pseudomonadota</taxon>
        <taxon>Betaproteobacteria</taxon>
        <taxon>Burkholderiales</taxon>
        <taxon>Sphaerotilaceae</taxon>
        <taxon>Aquincola</taxon>
    </lineage>
</organism>
<dbReference type="InterPro" id="IPR050204">
    <property type="entry name" value="AraC_XylS_family_regulators"/>
</dbReference>
<dbReference type="Proteomes" id="UP001056201">
    <property type="component" value="Chromosome 1"/>
</dbReference>
<accession>A0ABY4S1M8</accession>
<feature type="domain" description="HTH araC/xylS-type" evidence="4">
    <location>
        <begin position="207"/>
        <end position="305"/>
    </location>
</feature>
<name>A0ABY4S1M8_AQUTE</name>
<dbReference type="RefSeq" id="WP_250194087.1">
    <property type="nucleotide sequence ID" value="NZ_CP097635.1"/>
</dbReference>
<evidence type="ECO:0000256" key="2">
    <source>
        <dbReference type="ARBA" id="ARBA00023125"/>
    </source>
</evidence>
<proteinExistence type="predicted"/>
<dbReference type="SMART" id="SM00342">
    <property type="entry name" value="HTH_ARAC"/>
    <property type="match status" value="1"/>
</dbReference>
<evidence type="ECO:0000256" key="1">
    <source>
        <dbReference type="ARBA" id="ARBA00023015"/>
    </source>
</evidence>
<dbReference type="PROSITE" id="PS01124">
    <property type="entry name" value="HTH_ARAC_FAMILY_2"/>
    <property type="match status" value="1"/>
</dbReference>
<protein>
    <submittedName>
        <fullName evidence="5">AraC family transcriptional regulator</fullName>
    </submittedName>
</protein>
<keyword evidence="3" id="KW-0804">Transcription</keyword>